<proteinExistence type="predicted"/>
<evidence type="ECO:0000256" key="1">
    <source>
        <dbReference type="ARBA" id="ARBA00004123"/>
    </source>
</evidence>
<feature type="region of interest" description="Disordered" evidence="7">
    <location>
        <begin position="631"/>
        <end position="663"/>
    </location>
</feature>
<keyword evidence="9" id="KW-1185">Reference proteome</keyword>
<feature type="compositionally biased region" description="Polar residues" evidence="7">
    <location>
        <begin position="441"/>
        <end position="455"/>
    </location>
</feature>
<feature type="compositionally biased region" description="Basic and acidic residues" evidence="7">
    <location>
        <begin position="531"/>
        <end position="545"/>
    </location>
</feature>
<evidence type="ECO:0000259" key="8">
    <source>
        <dbReference type="PROSITE" id="PS50960"/>
    </source>
</evidence>
<dbReference type="PANTHER" id="PTHR21545">
    <property type="entry name" value="TRANSCRIPTION FACTOR MLR1/2"/>
    <property type="match status" value="1"/>
</dbReference>
<feature type="domain" description="HTH psq-type" evidence="8">
    <location>
        <begin position="563"/>
        <end position="615"/>
    </location>
</feature>
<evidence type="ECO:0000313" key="9">
    <source>
        <dbReference type="Proteomes" id="UP000006672"/>
    </source>
</evidence>
<keyword evidence="5 6" id="KW-0539">Nucleus</keyword>
<gene>
    <name evidence="10" type="primary">Bm1_24385</name>
</gene>
<sequence length="684" mass="75672">MKRCGSRCLAERRNQCRELQKWSRCLLTMIGFEQVSKRYMSRNSQCRSIVNVISTALTAETEADYNTTVQDWSPTEKCPFCDGLRLSTDDCSEKDSMRIEHENESAASDGEYYGAGCSNQVKMEQNAANSSPESTGHLESSGGSQSRLFYMHPFSNLCTPSVLPVMTPFVPLPEIANQLFCQSLLQWSTSSLLLQQMNSHRSPENLHNSISEQYLSASKRNIIMQGKENGDTETNHLIQHMIPSISAKAENVIRAAHICSNNNLPALHAGLSKSSFGNESLLERPRALFYKEGGNNSNGMIEEDQPLDLSSRRALQAATQCAVSSAHNSRDGRRLRALINAISDKSPNSLSKDEENNSAISQAKNIIGTRTLHSSMSKRNYTQADLDAAVRDIRCGRLGTRRASVVYGIPRSTLRNKIYKLDAAEDQRTNGTGGKKKRINNFGTMLTPNRAQSPPATTVPFPNDANAGSTEIILPPKQTLVAIDGVSVPEIIQETGPNNKPHFANQESINANDEPVMENKKSLWSPFVHRQTAEPKSVHAGEKKTGRSPTNTTENQLDWKKSRPKRGQYRKYKKDALDEAVRSVRRGEMSVHRAGSFYGVPHSTLEYKVKERNLTRTKCKKTAAENIFETTKSGHRTNSSYIESSPLKNSPQQLPLPNPKMNDIGAAPAMRAVVLTSATSAVPS</sequence>
<evidence type="ECO:0000256" key="5">
    <source>
        <dbReference type="ARBA" id="ARBA00023242"/>
    </source>
</evidence>
<dbReference type="GO" id="GO:0005634">
    <property type="term" value="C:nucleus"/>
    <property type="evidence" value="ECO:0007669"/>
    <property type="project" value="UniProtKB-SubCell"/>
</dbReference>
<protein>
    <submittedName>
        <fullName evidence="10">BMA-MBR-1, isoform a</fullName>
    </submittedName>
</protein>
<dbReference type="InterPro" id="IPR007889">
    <property type="entry name" value="HTH_Psq"/>
</dbReference>
<feature type="compositionally biased region" description="Polar residues" evidence="7">
    <location>
        <begin position="547"/>
        <end position="556"/>
    </location>
</feature>
<reference evidence="9" key="1">
    <citation type="journal article" date="2007" name="Science">
        <title>Draft genome of the filarial nematode parasite Brugia malayi.</title>
        <authorList>
            <person name="Ghedin E."/>
            <person name="Wang S."/>
            <person name="Spiro D."/>
            <person name="Caler E."/>
            <person name="Zhao Q."/>
            <person name="Crabtree J."/>
            <person name="Allen J.E."/>
            <person name="Delcher A.L."/>
            <person name="Guiliano D.B."/>
            <person name="Miranda-Saavedra D."/>
            <person name="Angiuoli S.V."/>
            <person name="Creasy T."/>
            <person name="Amedeo P."/>
            <person name="Haas B."/>
            <person name="El-Sayed N.M."/>
            <person name="Wortman J.R."/>
            <person name="Feldblyum T."/>
            <person name="Tallon L."/>
            <person name="Schatz M."/>
            <person name="Shumway M."/>
            <person name="Koo H."/>
            <person name="Salzberg S.L."/>
            <person name="Schobel S."/>
            <person name="Pertea M."/>
            <person name="Pop M."/>
            <person name="White O."/>
            <person name="Barton G.J."/>
            <person name="Carlow C.K."/>
            <person name="Crawford M.J."/>
            <person name="Daub J."/>
            <person name="Dimmic M.W."/>
            <person name="Estes C.F."/>
            <person name="Foster J.M."/>
            <person name="Ganatra M."/>
            <person name="Gregory W.F."/>
            <person name="Johnson N.M."/>
            <person name="Jin J."/>
            <person name="Komuniecki R."/>
            <person name="Korf I."/>
            <person name="Kumar S."/>
            <person name="Laney S."/>
            <person name="Li B.W."/>
            <person name="Li W."/>
            <person name="Lindblom T.H."/>
            <person name="Lustigman S."/>
            <person name="Ma D."/>
            <person name="Maina C.V."/>
            <person name="Martin D.M."/>
            <person name="McCarter J.P."/>
            <person name="McReynolds L."/>
            <person name="Mitreva M."/>
            <person name="Nutman T.B."/>
            <person name="Parkinson J."/>
            <person name="Peregrin-Alvarez J.M."/>
            <person name="Poole C."/>
            <person name="Ren Q."/>
            <person name="Saunders L."/>
            <person name="Sluder A.E."/>
            <person name="Smith K."/>
            <person name="Stanke M."/>
            <person name="Unnasch T.R."/>
            <person name="Ware J."/>
            <person name="Wei A.D."/>
            <person name="Weil G."/>
            <person name="Williams D.J."/>
            <person name="Zhang Y."/>
            <person name="Williams S.A."/>
            <person name="Fraser-Liggett C."/>
            <person name="Slatko B."/>
            <person name="Blaxter M.L."/>
            <person name="Scott A.L."/>
        </authorList>
    </citation>
    <scope>NUCLEOTIDE SEQUENCE</scope>
    <source>
        <strain evidence="9">FR3</strain>
    </source>
</reference>
<organism evidence="9 10">
    <name type="scientific">Brugia malayi</name>
    <name type="common">Filarial nematode worm</name>
    <dbReference type="NCBI Taxonomy" id="6279"/>
    <lineage>
        <taxon>Eukaryota</taxon>
        <taxon>Metazoa</taxon>
        <taxon>Ecdysozoa</taxon>
        <taxon>Nematoda</taxon>
        <taxon>Chromadorea</taxon>
        <taxon>Rhabditida</taxon>
        <taxon>Spirurina</taxon>
        <taxon>Spiruromorpha</taxon>
        <taxon>Filarioidea</taxon>
        <taxon>Onchocercidae</taxon>
        <taxon>Brugia</taxon>
    </lineage>
</organism>
<dbReference type="AlphaFoldDB" id="A0A8L7TA32"/>
<keyword evidence="2" id="KW-0805">Transcription regulation</keyword>
<evidence type="ECO:0000256" key="4">
    <source>
        <dbReference type="ARBA" id="ARBA00023163"/>
    </source>
</evidence>
<evidence type="ECO:0000256" key="2">
    <source>
        <dbReference type="ARBA" id="ARBA00023015"/>
    </source>
</evidence>
<feature type="compositionally biased region" description="Polar residues" evidence="7">
    <location>
        <begin position="631"/>
        <end position="655"/>
    </location>
</feature>
<dbReference type="WBParaSite" id="Bm5461b.1">
    <property type="protein sequence ID" value="Bm5461b.1"/>
    <property type="gene ID" value="WBGene00225722"/>
</dbReference>
<dbReference type="GO" id="GO:0003677">
    <property type="term" value="F:DNA binding"/>
    <property type="evidence" value="ECO:0007669"/>
    <property type="project" value="UniProtKB-UniRule"/>
</dbReference>
<accession>A0A8L7TA32</accession>
<dbReference type="GO" id="GO:0006357">
    <property type="term" value="P:regulation of transcription by RNA polymerase II"/>
    <property type="evidence" value="ECO:0007669"/>
    <property type="project" value="TreeGrafter"/>
</dbReference>
<evidence type="ECO:0000256" key="6">
    <source>
        <dbReference type="PROSITE-ProRule" id="PRU00320"/>
    </source>
</evidence>
<evidence type="ECO:0000256" key="7">
    <source>
        <dbReference type="SAM" id="MobiDB-lite"/>
    </source>
</evidence>
<dbReference type="SUPFAM" id="SSF46689">
    <property type="entry name" value="Homeodomain-like"/>
    <property type="match status" value="2"/>
</dbReference>
<feature type="DNA-binding region" description="H-T-H motif" evidence="6">
    <location>
        <begin position="591"/>
        <end position="611"/>
    </location>
</feature>
<name>A0A8L7TA32_BRUMA</name>
<keyword evidence="3 6" id="KW-0238">DNA-binding</keyword>
<dbReference type="PROSITE" id="PS50960">
    <property type="entry name" value="HTH_PSQ"/>
    <property type="match status" value="1"/>
</dbReference>
<feature type="region of interest" description="Disordered" evidence="7">
    <location>
        <begin position="428"/>
        <end position="455"/>
    </location>
</feature>
<evidence type="ECO:0000256" key="3">
    <source>
        <dbReference type="ARBA" id="ARBA00023125"/>
    </source>
</evidence>
<comment type="subcellular location">
    <subcellularLocation>
        <location evidence="1 6">Nucleus</location>
    </subcellularLocation>
</comment>
<dbReference type="FunFam" id="1.10.10.60:FF:000019">
    <property type="entry name" value="Ligand-dependent corepressor isoform 1"/>
    <property type="match status" value="1"/>
</dbReference>
<dbReference type="Gene3D" id="1.10.10.60">
    <property type="entry name" value="Homeodomain-like"/>
    <property type="match status" value="2"/>
</dbReference>
<feature type="region of interest" description="Disordered" evidence="7">
    <location>
        <begin position="531"/>
        <end position="573"/>
    </location>
</feature>
<keyword evidence="4" id="KW-0804">Transcription</keyword>
<dbReference type="Proteomes" id="UP000006672">
    <property type="component" value="Unassembled WGS sequence"/>
</dbReference>
<feature type="compositionally biased region" description="Basic residues" evidence="7">
    <location>
        <begin position="562"/>
        <end position="573"/>
    </location>
</feature>
<dbReference type="PANTHER" id="PTHR21545:SF13">
    <property type="entry name" value="ECDYSONE-INDUCED PROTEIN 93F, ISOFORM C"/>
    <property type="match status" value="1"/>
</dbReference>
<dbReference type="InterPro" id="IPR009057">
    <property type="entry name" value="Homeodomain-like_sf"/>
</dbReference>
<dbReference type="Pfam" id="PF05225">
    <property type="entry name" value="HTH_psq"/>
    <property type="match status" value="2"/>
</dbReference>
<reference evidence="10" key="2">
    <citation type="submission" date="2022-04" db="UniProtKB">
        <authorList>
            <consortium name="WormBaseParasite"/>
        </authorList>
    </citation>
    <scope>IDENTIFICATION</scope>
</reference>
<evidence type="ECO:0000313" key="10">
    <source>
        <dbReference type="WBParaSite" id="Bm5461b.1"/>
    </source>
</evidence>